<dbReference type="InterPro" id="IPR018253">
    <property type="entry name" value="DnaJ_domain_CS"/>
</dbReference>
<dbReference type="EMBL" id="UYYG01000043">
    <property type="protein sequence ID" value="VDN52079.1"/>
    <property type="molecule type" value="Genomic_DNA"/>
</dbReference>
<dbReference type="PROSITE" id="PS00636">
    <property type="entry name" value="DNAJ_1"/>
    <property type="match status" value="1"/>
</dbReference>
<dbReference type="InterPro" id="IPR001623">
    <property type="entry name" value="DnaJ_domain"/>
</dbReference>
<proteinExistence type="predicted"/>
<organism evidence="4 6">
    <name type="scientific">Dracunculus medinensis</name>
    <name type="common">Guinea worm</name>
    <dbReference type="NCBI Taxonomy" id="318479"/>
    <lineage>
        <taxon>Eukaryota</taxon>
        <taxon>Metazoa</taxon>
        <taxon>Ecdysozoa</taxon>
        <taxon>Nematoda</taxon>
        <taxon>Chromadorea</taxon>
        <taxon>Rhabditida</taxon>
        <taxon>Spirurina</taxon>
        <taxon>Dracunculoidea</taxon>
        <taxon>Dracunculidae</taxon>
        <taxon>Dracunculus</taxon>
    </lineage>
</organism>
<dbReference type="SMART" id="SM00271">
    <property type="entry name" value="DnaJ"/>
    <property type="match status" value="1"/>
</dbReference>
<sequence>MSRASSSCKLNCKEDDYYEILNVSKNASEQQIKNSYRKLALKYHPDRNPGDQKAAEHFKKISIAYAVLSDPNKRRQYDLNGPSGAIIDFEGFDISEIGSVGRVFGALFSKIGVPIPTQIGPKVLTQARSLCEGTPTDAKYSVLQEGVQYDGSVAKQEAAFFKITMREEWQKNGLMIMCKSPQMSKFKLVLFDKEGGVRMIQESNKRKGCTAAAIYFVPFDRANLSEFIPMKFYMEDKDTPLSFHLLDTLETVGAQQLDARDHFLCVYGDNWIKDVRFQLRFLPLNDSLSSKNIIQDLTEVERSLLLAKKEMAQFQIEYTEAIRKYKEVNERLKTETETINGLLKKRDQDYDELERESASVFVNQRSPQNQSKGFLSNWF</sequence>
<name>A0A158Q5P7_DRAME</name>
<evidence type="ECO:0000313" key="5">
    <source>
        <dbReference type="Proteomes" id="UP000274756"/>
    </source>
</evidence>
<dbReference type="InterPro" id="IPR052812">
    <property type="entry name" value="Plant_DnaJ_domain"/>
</dbReference>
<feature type="coiled-coil region" evidence="1">
    <location>
        <begin position="297"/>
        <end position="345"/>
    </location>
</feature>
<dbReference type="CDD" id="cd06257">
    <property type="entry name" value="DnaJ"/>
    <property type="match status" value="1"/>
</dbReference>
<reference evidence="6" key="1">
    <citation type="submission" date="2016-04" db="UniProtKB">
        <authorList>
            <consortium name="WormBaseParasite"/>
        </authorList>
    </citation>
    <scope>IDENTIFICATION</scope>
</reference>
<dbReference type="OrthoDB" id="10250354at2759"/>
<evidence type="ECO:0000259" key="2">
    <source>
        <dbReference type="PROSITE" id="PS50076"/>
    </source>
</evidence>
<reference evidence="3 5" key="2">
    <citation type="submission" date="2018-11" db="EMBL/GenBank/DDBJ databases">
        <authorList>
            <consortium name="Pathogen Informatics"/>
        </authorList>
    </citation>
    <scope>NUCLEOTIDE SEQUENCE [LARGE SCALE GENOMIC DNA]</scope>
</reference>
<dbReference type="Gene3D" id="1.10.287.110">
    <property type="entry name" value="DnaJ domain"/>
    <property type="match status" value="1"/>
</dbReference>
<dbReference type="AlphaFoldDB" id="A0A158Q5P7"/>
<accession>A0A158Q5P7</accession>
<feature type="domain" description="J" evidence="2">
    <location>
        <begin position="16"/>
        <end position="81"/>
    </location>
</feature>
<dbReference type="PANTHER" id="PTHR44272">
    <property type="entry name" value="DNAJ DOMAIN (PROKARYOTIC HEAT SHOCK PROTEIN)"/>
    <property type="match status" value="1"/>
</dbReference>
<dbReference type="PROSITE" id="PS50076">
    <property type="entry name" value="DNAJ_2"/>
    <property type="match status" value="1"/>
</dbReference>
<dbReference type="Pfam" id="PF00226">
    <property type="entry name" value="DnaJ"/>
    <property type="match status" value="1"/>
</dbReference>
<dbReference type="SUPFAM" id="SSF46565">
    <property type="entry name" value="Chaperone J-domain"/>
    <property type="match status" value="1"/>
</dbReference>
<evidence type="ECO:0000313" key="3">
    <source>
        <dbReference type="EMBL" id="VDN52079.1"/>
    </source>
</evidence>
<dbReference type="InterPro" id="IPR036869">
    <property type="entry name" value="J_dom_sf"/>
</dbReference>
<dbReference type="Proteomes" id="UP000274756">
    <property type="component" value="Unassembled WGS sequence"/>
</dbReference>
<protein>
    <submittedName>
        <fullName evidence="6">J domain-containing protein</fullName>
    </submittedName>
</protein>
<keyword evidence="5" id="KW-1185">Reference proteome</keyword>
<dbReference type="PRINTS" id="PR00625">
    <property type="entry name" value="JDOMAIN"/>
</dbReference>
<keyword evidence="1" id="KW-0175">Coiled coil</keyword>
<dbReference type="PANTHER" id="PTHR44272:SF3">
    <property type="entry name" value="J DOMAIN-CONTAINING PROTEIN"/>
    <property type="match status" value="1"/>
</dbReference>
<evidence type="ECO:0000313" key="6">
    <source>
        <dbReference type="WBParaSite" id="DME_0000792701-mRNA-1"/>
    </source>
</evidence>
<gene>
    <name evidence="3" type="ORF">DME_LOCUS2052</name>
</gene>
<dbReference type="Proteomes" id="UP000038040">
    <property type="component" value="Unplaced"/>
</dbReference>
<dbReference type="WBParaSite" id="DME_0000792701-mRNA-1">
    <property type="protein sequence ID" value="DME_0000792701-mRNA-1"/>
    <property type="gene ID" value="DME_0000792701"/>
</dbReference>
<evidence type="ECO:0000256" key="1">
    <source>
        <dbReference type="SAM" id="Coils"/>
    </source>
</evidence>
<evidence type="ECO:0000313" key="4">
    <source>
        <dbReference type="Proteomes" id="UP000038040"/>
    </source>
</evidence>
<dbReference type="STRING" id="318479.A0A158Q5P7"/>